<evidence type="ECO:0000313" key="1">
    <source>
        <dbReference type="EMBL" id="GMF44733.1"/>
    </source>
</evidence>
<protein>
    <submittedName>
        <fullName evidence="1">Unnamed protein product</fullName>
    </submittedName>
</protein>
<dbReference type="AlphaFoldDB" id="A0A9W7CVA4"/>
<sequence>MSDQNDKFHDEAVRLLLLGVTDLWSAIRKDCTKAAATIAFKFSSERHIELFIDGLLCVAIGARSISSDKSQVTAWTEREGALLALSIILHSIEADSTNRPYADEIKIKVFHVKDDIKGFLGASASLAVKYRLGQRHTLTQLPKCMVQTMKPVMYQCLRHDQLSVRQLAAECLVQYAALCEDPTRLLIFQEVISKLNRINRNENNEIDTTMDPRESELLDAFEAEGMLDVLARMVPYLPPSFLLKHWKIIFPTLEKYVVHVASSVRQKSSTVVSALAEVHLRNPSHHGAGEVVLNPTSLYSNTSIRLVIQMLISLSKQPSDESGMCWQQKEGRLLSIDVLITVLSESLLVCPCKICMLLKWKPASAQSRHLKAGSLAQLQSLPWAHAQVQIATWVSNNVDQGGQSNALAAKYGKTECSSLIHDIGIWVEKSGEQNEVSSQPGEFWYLVLGGCIAQTKVAFESSQYELRRISRQVLPGLMRLVVWTEQQELILSTARNTSTEQSSWFWTCAKYILLHLRYLEESTKALGETTKQSTFCELVVKLKSVWNGIVDLESSSCDVDTIVAQVEANLIAFLSFGAAIESSQHVIGFLDRALRLIHMHLPETVQLRRLFRAKTTSDSNDNSLDRQFCIFMVPIFSLVVATAQYLGGSSSTVDGAESNDEELSWSSRYLCLERIALAWLSSDEMFRWITLNKFDAQSILLQSLSELLRCMETNLSCAEEGEDVDRVLQCIDNIFSAARNTRLKDSTYSSLVSIYVRLWLRSVKCRTHNTSKVAIAATHLYSHRQQYLTYMKANPIACIACPTAQTWDDWDDDDGEVLQACPVEELQQPRDLSVPDTLFQEVLESLNATQLDMLYEASCAVPNLAEVQVVPAQHITRMQEQIKACLQD</sequence>
<evidence type="ECO:0000313" key="2">
    <source>
        <dbReference type="Proteomes" id="UP001165121"/>
    </source>
</evidence>
<accession>A0A9W7CVA4</accession>
<dbReference type="OrthoDB" id="407325at2759"/>
<name>A0A9W7CVA4_9STRA</name>
<comment type="caution">
    <text evidence="1">The sequence shown here is derived from an EMBL/GenBank/DDBJ whole genome shotgun (WGS) entry which is preliminary data.</text>
</comment>
<dbReference type="InterPro" id="IPR011989">
    <property type="entry name" value="ARM-like"/>
</dbReference>
<keyword evidence="2" id="KW-1185">Reference proteome</keyword>
<dbReference type="Gene3D" id="1.25.10.10">
    <property type="entry name" value="Leucine-rich Repeat Variant"/>
    <property type="match status" value="1"/>
</dbReference>
<reference evidence="1" key="1">
    <citation type="submission" date="2023-04" db="EMBL/GenBank/DDBJ databases">
        <title>Phytophthora fragariaefolia NBRC 109709.</title>
        <authorList>
            <person name="Ichikawa N."/>
            <person name="Sato H."/>
            <person name="Tonouchi N."/>
        </authorList>
    </citation>
    <scope>NUCLEOTIDE SEQUENCE</scope>
    <source>
        <strain evidence="1">NBRC 109709</strain>
    </source>
</reference>
<organism evidence="1 2">
    <name type="scientific">Phytophthora fragariaefolia</name>
    <dbReference type="NCBI Taxonomy" id="1490495"/>
    <lineage>
        <taxon>Eukaryota</taxon>
        <taxon>Sar</taxon>
        <taxon>Stramenopiles</taxon>
        <taxon>Oomycota</taxon>
        <taxon>Peronosporomycetes</taxon>
        <taxon>Peronosporales</taxon>
        <taxon>Peronosporaceae</taxon>
        <taxon>Phytophthora</taxon>
    </lineage>
</organism>
<dbReference type="EMBL" id="BSXT01001726">
    <property type="protein sequence ID" value="GMF44733.1"/>
    <property type="molecule type" value="Genomic_DNA"/>
</dbReference>
<dbReference type="Proteomes" id="UP001165121">
    <property type="component" value="Unassembled WGS sequence"/>
</dbReference>
<dbReference type="InterPro" id="IPR016024">
    <property type="entry name" value="ARM-type_fold"/>
</dbReference>
<gene>
    <name evidence="1" type="ORF">Pfra01_001572200</name>
</gene>
<proteinExistence type="predicted"/>
<dbReference type="SUPFAM" id="SSF48371">
    <property type="entry name" value="ARM repeat"/>
    <property type="match status" value="1"/>
</dbReference>